<dbReference type="Proteomes" id="UP000887104">
    <property type="component" value="Unassembled WGS sequence"/>
</dbReference>
<proteinExistence type="predicted"/>
<dbReference type="RefSeq" id="WP_246616258.1">
    <property type="nucleotide sequence ID" value="NZ_BPEY01000109.1"/>
</dbReference>
<keyword evidence="2" id="KW-1185">Reference proteome</keyword>
<comment type="caution">
    <text evidence="1">The sequence shown here is derived from an EMBL/GenBank/DDBJ whole genome shotgun (WGS) entry which is preliminary data.</text>
</comment>
<accession>A0ABQ4PQA1</accession>
<reference evidence="1" key="1">
    <citation type="submission" date="2021-05" db="EMBL/GenBank/DDBJ databases">
        <title>Molecular characterization for Shewanella algae harboring chromosomal blaOXA-55-like strains isolated from clinical and environment sample.</title>
        <authorList>
            <person name="Ohama Y."/>
            <person name="Aoki K."/>
            <person name="Harada S."/>
            <person name="Moriya K."/>
            <person name="Ishii Y."/>
            <person name="Tateda K."/>
        </authorList>
    </citation>
    <scope>NUCLEOTIDE SEQUENCE</scope>
    <source>
        <strain evidence="1">JCM 11563</strain>
    </source>
</reference>
<dbReference type="EMBL" id="BPEY01000109">
    <property type="protein sequence ID" value="GIU51234.1"/>
    <property type="molecule type" value="Genomic_DNA"/>
</dbReference>
<name>A0ABQ4PQA1_9GAMM</name>
<evidence type="ECO:0000313" key="2">
    <source>
        <dbReference type="Proteomes" id="UP000887104"/>
    </source>
</evidence>
<protein>
    <submittedName>
        <fullName evidence="1">Uncharacterized protein</fullName>
    </submittedName>
</protein>
<sequence length="76" mass="9038">MKEDIDRFGNQHTEFVDYPKQELQIGLKELEDNPVFRKRFQDFVTPSVFNKDPHDFDPCFASFKRIAQSEPVNNFV</sequence>
<organism evidence="1 2">
    <name type="scientific">Shewanella sairae</name>
    <dbReference type="NCBI Taxonomy" id="190310"/>
    <lineage>
        <taxon>Bacteria</taxon>
        <taxon>Pseudomonadati</taxon>
        <taxon>Pseudomonadota</taxon>
        <taxon>Gammaproteobacteria</taxon>
        <taxon>Alteromonadales</taxon>
        <taxon>Shewanellaceae</taxon>
        <taxon>Shewanella</taxon>
    </lineage>
</organism>
<evidence type="ECO:0000313" key="1">
    <source>
        <dbReference type="EMBL" id="GIU51234.1"/>
    </source>
</evidence>
<gene>
    <name evidence="1" type="ORF">TUM4438_40150</name>
</gene>